<reference evidence="1 2" key="1">
    <citation type="submission" date="2015-12" db="EMBL/GenBank/DDBJ databases">
        <title>Complete genome of Roseateles depolymerans KCTC 42856.</title>
        <authorList>
            <person name="Kim K.M."/>
        </authorList>
    </citation>
    <scope>NUCLEOTIDE SEQUENCE [LARGE SCALE GENOMIC DNA]</scope>
    <source>
        <strain evidence="1 2">KCTC 42856</strain>
    </source>
</reference>
<name>A0A0U3LAA3_9BURK</name>
<proteinExistence type="predicted"/>
<dbReference type="AlphaFoldDB" id="A0A0U3LAA3"/>
<dbReference type="Proteomes" id="UP000060699">
    <property type="component" value="Chromosome"/>
</dbReference>
<dbReference type="KEGG" id="rdp:RD2015_490"/>
<accession>A0A0U3LAA3</accession>
<organism evidence="1 2">
    <name type="scientific">Roseateles depolymerans</name>
    <dbReference type="NCBI Taxonomy" id="76731"/>
    <lineage>
        <taxon>Bacteria</taxon>
        <taxon>Pseudomonadati</taxon>
        <taxon>Pseudomonadota</taxon>
        <taxon>Betaproteobacteria</taxon>
        <taxon>Burkholderiales</taxon>
        <taxon>Sphaerotilaceae</taxon>
        <taxon>Roseateles</taxon>
    </lineage>
</organism>
<gene>
    <name evidence="1" type="ORF">RD2015_490</name>
</gene>
<dbReference type="RefSeq" id="WP_147307119.1">
    <property type="nucleotide sequence ID" value="NZ_CP013729.1"/>
</dbReference>
<evidence type="ECO:0000313" key="2">
    <source>
        <dbReference type="Proteomes" id="UP000060699"/>
    </source>
</evidence>
<protein>
    <submittedName>
        <fullName evidence="1">Uncharacterized protein</fullName>
    </submittedName>
</protein>
<sequence length="104" mass="11615">MKVQRVWAADICRDGGSYSVCFDSDDGHWYELFLKTRAFMGSGPTHEPPVIYRGSANDHNAVRSLSWQEAKAFLASMSFEGNRFEELRRIIDAEGGAIGNPSVE</sequence>
<keyword evidence="2" id="KW-1185">Reference proteome</keyword>
<evidence type="ECO:0000313" key="1">
    <source>
        <dbReference type="EMBL" id="ALV04991.1"/>
    </source>
</evidence>
<dbReference type="EMBL" id="CP013729">
    <property type="protein sequence ID" value="ALV04991.1"/>
    <property type="molecule type" value="Genomic_DNA"/>
</dbReference>
<dbReference type="OrthoDB" id="9157094at2"/>